<dbReference type="Gene3D" id="1.25.40.10">
    <property type="entry name" value="Tetratricopeptide repeat domain"/>
    <property type="match status" value="1"/>
</dbReference>
<gene>
    <name evidence="4" type="ORF">GCM10017584_27470</name>
</gene>
<evidence type="ECO:0000313" key="4">
    <source>
        <dbReference type="EMBL" id="GLJ77173.1"/>
    </source>
</evidence>
<evidence type="ECO:0000259" key="3">
    <source>
        <dbReference type="Pfam" id="PF25872"/>
    </source>
</evidence>
<dbReference type="InterPro" id="IPR058852">
    <property type="entry name" value="HTH_77"/>
</dbReference>
<dbReference type="EMBL" id="BSEN01000013">
    <property type="protein sequence ID" value="GLJ77173.1"/>
    <property type="molecule type" value="Genomic_DNA"/>
</dbReference>
<proteinExistence type="predicted"/>
<dbReference type="InterPro" id="IPR025139">
    <property type="entry name" value="DUF4062"/>
</dbReference>
<dbReference type="InterPro" id="IPR011990">
    <property type="entry name" value="TPR-like_helical_dom_sf"/>
</dbReference>
<organism evidence="4 5">
    <name type="scientific">Leifsonia poae</name>
    <dbReference type="NCBI Taxonomy" id="110933"/>
    <lineage>
        <taxon>Bacteria</taxon>
        <taxon>Bacillati</taxon>
        <taxon>Actinomycetota</taxon>
        <taxon>Actinomycetes</taxon>
        <taxon>Micrococcales</taxon>
        <taxon>Microbacteriaceae</taxon>
        <taxon>Leifsonia</taxon>
    </lineage>
</organism>
<evidence type="ECO:0000259" key="2">
    <source>
        <dbReference type="Pfam" id="PF13271"/>
    </source>
</evidence>
<reference evidence="4" key="2">
    <citation type="submission" date="2023-01" db="EMBL/GenBank/DDBJ databases">
        <authorList>
            <person name="Sun Q."/>
            <person name="Evtushenko L."/>
        </authorList>
    </citation>
    <scope>NUCLEOTIDE SEQUENCE</scope>
    <source>
        <strain evidence="4">VKM Ac-1401</strain>
    </source>
</reference>
<dbReference type="PANTHER" id="PTHR47691">
    <property type="entry name" value="REGULATOR-RELATED"/>
    <property type="match status" value="1"/>
</dbReference>
<dbReference type="SUPFAM" id="SSF48452">
    <property type="entry name" value="TPR-like"/>
    <property type="match status" value="1"/>
</dbReference>
<dbReference type="Gene3D" id="3.40.50.300">
    <property type="entry name" value="P-loop containing nucleotide triphosphate hydrolases"/>
    <property type="match status" value="1"/>
</dbReference>
<protein>
    <recommendedName>
        <fullName evidence="6">DUF4062 domain-containing protein</fullName>
    </recommendedName>
</protein>
<dbReference type="Pfam" id="PF25872">
    <property type="entry name" value="HTH_77"/>
    <property type="match status" value="1"/>
</dbReference>
<comment type="caution">
    <text evidence="4">The sequence shown here is derived from an EMBL/GenBank/DDBJ whole genome shotgun (WGS) entry which is preliminary data.</text>
</comment>
<keyword evidence="5" id="KW-1185">Reference proteome</keyword>
<evidence type="ECO:0000256" key="1">
    <source>
        <dbReference type="SAM" id="MobiDB-lite"/>
    </source>
</evidence>
<evidence type="ECO:0000313" key="5">
    <source>
        <dbReference type="Proteomes" id="UP001142372"/>
    </source>
</evidence>
<feature type="region of interest" description="Disordered" evidence="1">
    <location>
        <begin position="865"/>
        <end position="884"/>
    </location>
</feature>
<dbReference type="AlphaFoldDB" id="A0A9W6M0B1"/>
<feature type="domain" description="DUF4062" evidence="2">
    <location>
        <begin position="18"/>
        <end position="97"/>
    </location>
</feature>
<dbReference type="PRINTS" id="PR00364">
    <property type="entry name" value="DISEASERSIST"/>
</dbReference>
<accession>A0A9W6M0B1</accession>
<reference evidence="4" key="1">
    <citation type="journal article" date="2014" name="Int. J. Syst. Evol. Microbiol.">
        <title>Complete genome sequence of Corynebacterium casei LMG S-19264T (=DSM 44701T), isolated from a smear-ripened cheese.</title>
        <authorList>
            <consortium name="US DOE Joint Genome Institute (JGI-PGF)"/>
            <person name="Walter F."/>
            <person name="Albersmeier A."/>
            <person name="Kalinowski J."/>
            <person name="Ruckert C."/>
        </authorList>
    </citation>
    <scope>NUCLEOTIDE SEQUENCE</scope>
    <source>
        <strain evidence="4">VKM Ac-1401</strain>
    </source>
</reference>
<dbReference type="Pfam" id="PF13271">
    <property type="entry name" value="DUF4062"/>
    <property type="match status" value="1"/>
</dbReference>
<dbReference type="Proteomes" id="UP001142372">
    <property type="component" value="Unassembled WGS sequence"/>
</dbReference>
<name>A0A9W6M0B1_9MICO</name>
<dbReference type="InterPro" id="IPR027417">
    <property type="entry name" value="P-loop_NTPase"/>
</dbReference>
<dbReference type="PANTHER" id="PTHR47691:SF3">
    <property type="entry name" value="HTH-TYPE TRANSCRIPTIONAL REGULATOR RV0890C-RELATED"/>
    <property type="match status" value="1"/>
</dbReference>
<evidence type="ECO:0008006" key="6">
    <source>
        <dbReference type="Google" id="ProtNLM"/>
    </source>
</evidence>
<dbReference type="SUPFAM" id="SSF52540">
    <property type="entry name" value="P-loop containing nucleoside triphosphate hydrolases"/>
    <property type="match status" value="1"/>
</dbReference>
<feature type="domain" description="Winged helix-turn-helix" evidence="3">
    <location>
        <begin position="431"/>
        <end position="519"/>
    </location>
</feature>
<sequence>MQYMRSAHVIRTPDQRLRIFVSSTLQELAAERRATRTAIERLHLAPVMFELGARPHPPRELYRAYLEQSDVFLGLYWERYGWVAPDEEVSGLEDEYNLCPDDLPRLLYVKSPAENREPKLTGLLNRIRDDDRAAYKYFETPKELARLVEADLATLLAERFEQSQALLHADVLSDADRVIEPARLPRPLTELVGRDDDVAEIGRMLDAGGRLITLNGPGGIGKSRLAIAAANAASPAFADGAVFVDLTAVHDAGRVPNAIAQALGVRDTGDAPVMENLVTALHDRHLLMVLDNFEQVLPAGPDLTALLTAAPGLSMMVTSRVLLRVTAERSYEVGPLPERSSVDLFVERAHAVKPDFEITPDNTDAVAGVCAALDGMPLAIELAAARIRVLSPADLLERLDRRLTVLVGGSRDLPERQQTLRRTIEWSTQLLEEDQRRLLARLGVFEGGFTLAAAEFVASDGGADTDSDADADNGYPVDADILTDLAALVDSSLVSQHDRGDRPRFSMQAIVREYAREQLWDSGDLHRVRDAHARFYLDRSAHVEQELKGERQREWLGRISDERDNLRAAERYLLGSGDWDRAATLAFRLYLYWWVSGLLGEVRTWMDEALNAGEHLDDHTWAIAVYFTRTIMFWKDPDGSVAADLTEAAELFHRTNDPEGEALTRISLALALLAGETPDLERAEEVMQVSRRLFHETGNIWGESMALVILGRVSLREQKLEQARSRFEESLAFTQSQGDAVGERVAAYHLGWAQLMLGDVDDARKDFALSVTTSAGLGHPEGLAYGLEGMVAVAALAGDVERAGHLAGAARALRERSGLHNGPTFTFHQAYLDTIAGGSDHERLDAAITAGRELTVEQAVAEALEEAARTPSTSAQPQDVPRAQ</sequence>